<reference evidence="1 2" key="1">
    <citation type="submission" date="2024-03" db="EMBL/GenBank/DDBJ databases">
        <title>WGS assembly of Saponaria officinalis var. Norfolk2.</title>
        <authorList>
            <person name="Jenkins J."/>
            <person name="Shu S."/>
            <person name="Grimwood J."/>
            <person name="Barry K."/>
            <person name="Goodstein D."/>
            <person name="Schmutz J."/>
            <person name="Leebens-Mack J."/>
            <person name="Osbourn A."/>
        </authorList>
    </citation>
    <scope>NUCLEOTIDE SEQUENCE [LARGE SCALE GENOMIC DNA]</scope>
    <source>
        <strain evidence="2">cv. Norfolk2</strain>
        <strain evidence="1">JIC</strain>
        <tissue evidence="1">Leaf</tissue>
    </source>
</reference>
<comment type="caution">
    <text evidence="1">The sequence shown here is derived from an EMBL/GenBank/DDBJ whole genome shotgun (WGS) entry which is preliminary data.</text>
</comment>
<dbReference type="SUPFAM" id="SSF48403">
    <property type="entry name" value="Ankyrin repeat"/>
    <property type="match status" value="1"/>
</dbReference>
<dbReference type="SMART" id="SM00248">
    <property type="entry name" value="ANK"/>
    <property type="match status" value="6"/>
</dbReference>
<dbReference type="EMBL" id="JBDFQZ010000004">
    <property type="protein sequence ID" value="KAK9735722.1"/>
    <property type="molecule type" value="Genomic_DNA"/>
</dbReference>
<dbReference type="Pfam" id="PF12796">
    <property type="entry name" value="Ank_2"/>
    <property type="match status" value="2"/>
</dbReference>
<evidence type="ECO:0000313" key="2">
    <source>
        <dbReference type="Proteomes" id="UP001443914"/>
    </source>
</evidence>
<sequence length="236" mass="26735">MGPLRKLVQFMISNGLTDAALLRDRYGNTALHIATMNNLISKAICLIKAEPTAVYQVNHHGVSPLYWAVMKKHEDLVKHMVTQTCFPPWESEMLVHPKQATLAHFAIRVKSSGILKLLMEHLPELVKVTDEKGWWPLSHAAHRGFLDGVTYLLTHFPKYAEEGDEDGSFPIHKAVGGGHVSIIKAFYEHCPQTLHHIDHKGRNVIQIAVKYKRADIVTYLTNELKLDELFFESKGQ</sequence>
<protein>
    <submittedName>
        <fullName evidence="1">Uncharacterized protein</fullName>
    </submittedName>
</protein>
<dbReference type="EMBL" id="JBDFQZ010000004">
    <property type="protein sequence ID" value="KAK9735721.1"/>
    <property type="molecule type" value="Genomic_DNA"/>
</dbReference>
<accession>A0AAW1LNY1</accession>
<name>A0AAW1LNY1_SAPOF</name>
<dbReference type="PANTHER" id="PTHR24121:SF22">
    <property type="entry name" value="PROTEIN ACCELERATED CELL DEATH 6-LIKE"/>
    <property type="match status" value="1"/>
</dbReference>
<keyword evidence="2" id="KW-1185">Reference proteome</keyword>
<dbReference type="InterPro" id="IPR036770">
    <property type="entry name" value="Ankyrin_rpt-contain_sf"/>
</dbReference>
<evidence type="ECO:0000313" key="1">
    <source>
        <dbReference type="EMBL" id="KAK9735722.1"/>
    </source>
</evidence>
<proteinExistence type="predicted"/>
<organism evidence="1 2">
    <name type="scientific">Saponaria officinalis</name>
    <name type="common">Common soapwort</name>
    <name type="synonym">Lychnis saponaria</name>
    <dbReference type="NCBI Taxonomy" id="3572"/>
    <lineage>
        <taxon>Eukaryota</taxon>
        <taxon>Viridiplantae</taxon>
        <taxon>Streptophyta</taxon>
        <taxon>Embryophyta</taxon>
        <taxon>Tracheophyta</taxon>
        <taxon>Spermatophyta</taxon>
        <taxon>Magnoliopsida</taxon>
        <taxon>eudicotyledons</taxon>
        <taxon>Gunneridae</taxon>
        <taxon>Pentapetalae</taxon>
        <taxon>Caryophyllales</taxon>
        <taxon>Caryophyllaceae</taxon>
        <taxon>Caryophylleae</taxon>
        <taxon>Saponaria</taxon>
    </lineage>
</organism>
<dbReference type="InterPro" id="IPR002110">
    <property type="entry name" value="Ankyrin_rpt"/>
</dbReference>
<dbReference type="Proteomes" id="UP001443914">
    <property type="component" value="Unassembled WGS sequence"/>
</dbReference>
<dbReference type="Gene3D" id="1.25.40.20">
    <property type="entry name" value="Ankyrin repeat-containing domain"/>
    <property type="match status" value="2"/>
</dbReference>
<dbReference type="AlphaFoldDB" id="A0AAW1LNY1"/>
<dbReference type="PANTHER" id="PTHR24121">
    <property type="entry name" value="NO MECHANORECEPTOR POTENTIAL C, ISOFORM D-RELATED"/>
    <property type="match status" value="1"/>
</dbReference>
<gene>
    <name evidence="1" type="ORF">RND81_04G222800</name>
</gene>